<name>A0ACC0HAD2_9ERIC</name>
<evidence type="ECO:0000313" key="1">
    <source>
        <dbReference type="EMBL" id="KAI8010503.1"/>
    </source>
</evidence>
<organism evidence="1 2">
    <name type="scientific">Camellia lanceoleosa</name>
    <dbReference type="NCBI Taxonomy" id="1840588"/>
    <lineage>
        <taxon>Eukaryota</taxon>
        <taxon>Viridiplantae</taxon>
        <taxon>Streptophyta</taxon>
        <taxon>Embryophyta</taxon>
        <taxon>Tracheophyta</taxon>
        <taxon>Spermatophyta</taxon>
        <taxon>Magnoliopsida</taxon>
        <taxon>eudicotyledons</taxon>
        <taxon>Gunneridae</taxon>
        <taxon>Pentapetalae</taxon>
        <taxon>asterids</taxon>
        <taxon>Ericales</taxon>
        <taxon>Theaceae</taxon>
        <taxon>Camellia</taxon>
    </lineage>
</organism>
<keyword evidence="2" id="KW-1185">Reference proteome</keyword>
<accession>A0ACC0HAD2</accession>
<evidence type="ECO:0000313" key="2">
    <source>
        <dbReference type="Proteomes" id="UP001060215"/>
    </source>
</evidence>
<proteinExistence type="predicted"/>
<gene>
    <name evidence="1" type="ORF">LOK49_LG06G02458</name>
</gene>
<comment type="caution">
    <text evidence="1">The sequence shown here is derived from an EMBL/GenBank/DDBJ whole genome shotgun (WGS) entry which is preliminary data.</text>
</comment>
<dbReference type="Proteomes" id="UP001060215">
    <property type="component" value="Chromosome 5"/>
</dbReference>
<dbReference type="EMBL" id="CM045762">
    <property type="protein sequence ID" value="KAI8010503.1"/>
    <property type="molecule type" value="Genomic_DNA"/>
</dbReference>
<protein>
    <submittedName>
        <fullName evidence="1">Protein argonaute 9</fullName>
    </submittedName>
</protein>
<reference evidence="1 2" key="1">
    <citation type="journal article" date="2022" name="Plant J.">
        <title>Chromosome-level genome of Camellia lanceoleosa provides a valuable resource for understanding genome evolution and self-incompatibility.</title>
        <authorList>
            <person name="Gong W."/>
            <person name="Xiao S."/>
            <person name="Wang L."/>
            <person name="Liao Z."/>
            <person name="Chang Y."/>
            <person name="Mo W."/>
            <person name="Hu G."/>
            <person name="Li W."/>
            <person name="Zhao G."/>
            <person name="Zhu H."/>
            <person name="Hu X."/>
            <person name="Ji K."/>
            <person name="Xiang X."/>
            <person name="Song Q."/>
            <person name="Yuan D."/>
            <person name="Jin S."/>
            <person name="Zhang L."/>
        </authorList>
    </citation>
    <scope>NUCLEOTIDE SEQUENCE [LARGE SCALE GENOMIC DNA]</scope>
    <source>
        <strain evidence="1">SQ_2022a</strain>
    </source>
</reference>
<sequence length="172" mass="19211">MFEDIQTKLPRAPQFLLCLLPEWKNSDLYGPWKRKNLADFAIVTQCIASTKVNDQYLTNVLLKINAKVRWGLLCWLMELIGVVLSADFGAEGLGMQYGLLSVVVLQYGLWIEVQVWVVIQSGLLFEVQVNSKVEVSSKVLVGVGLLGVDVLCCSEGLLCFEPRAVWRSVCVC</sequence>